<keyword evidence="4" id="KW-1185">Reference proteome</keyword>
<dbReference type="SUPFAM" id="SSF53756">
    <property type="entry name" value="UDP-Glycosyltransferase/glycogen phosphorylase"/>
    <property type="match status" value="1"/>
</dbReference>
<dbReference type="RefSeq" id="WP_188214975.1">
    <property type="nucleotide sequence ID" value="NZ_BAABGH010000004.1"/>
</dbReference>
<dbReference type="GO" id="GO:0016757">
    <property type="term" value="F:glycosyltransferase activity"/>
    <property type="evidence" value="ECO:0007669"/>
    <property type="project" value="InterPro"/>
</dbReference>
<dbReference type="AlphaFoldDB" id="A0A8J6Q5Q0"/>
<dbReference type="Pfam" id="PF13439">
    <property type="entry name" value="Glyco_transf_4"/>
    <property type="match status" value="1"/>
</dbReference>
<dbReference type="EMBL" id="JACVXC010000001">
    <property type="protein sequence ID" value="MBD0834506.1"/>
    <property type="molecule type" value="Genomic_DNA"/>
</dbReference>
<dbReference type="InterPro" id="IPR028098">
    <property type="entry name" value="Glyco_trans_4-like_N"/>
</dbReference>
<name>A0A8J6Q5Q0_9FLAO</name>
<dbReference type="Proteomes" id="UP000602057">
    <property type="component" value="Unassembled WGS sequence"/>
</dbReference>
<proteinExistence type="predicted"/>
<reference evidence="3" key="2">
    <citation type="submission" date="2020-09" db="EMBL/GenBank/DDBJ databases">
        <authorList>
            <person name="Wu Z."/>
        </authorList>
    </citation>
    <scope>NUCLEOTIDE SEQUENCE</scope>
    <source>
        <strain evidence="3">SC17</strain>
    </source>
</reference>
<evidence type="ECO:0000313" key="3">
    <source>
        <dbReference type="EMBL" id="MBD0834506.1"/>
    </source>
</evidence>
<reference evidence="3" key="1">
    <citation type="journal article" date="2013" name="Int. J. Syst. Evol. Microbiol.">
        <title>Aestuariibaculum suncheonense gen. nov., sp. nov., a marine bacterium of the family Flavobacteriaceae isolated from a tidal flat and emended descriptions of the genera Gaetbulibacter and Tamlana.</title>
        <authorList>
            <person name="Jeong S.H."/>
            <person name="Park M.S."/>
            <person name="Jin H.M."/>
            <person name="Lee K."/>
            <person name="Park W."/>
            <person name="Jeon C.O."/>
        </authorList>
    </citation>
    <scope>NUCLEOTIDE SEQUENCE</scope>
    <source>
        <strain evidence="3">SC17</strain>
    </source>
</reference>
<dbReference type="PANTHER" id="PTHR12526">
    <property type="entry name" value="GLYCOSYLTRANSFERASE"/>
    <property type="match status" value="1"/>
</dbReference>
<feature type="domain" description="Glycosyl transferase family 1" evidence="1">
    <location>
        <begin position="185"/>
        <end position="339"/>
    </location>
</feature>
<protein>
    <submittedName>
        <fullName evidence="3">Glycosyltransferase</fullName>
    </submittedName>
</protein>
<dbReference type="PANTHER" id="PTHR12526:SF630">
    <property type="entry name" value="GLYCOSYLTRANSFERASE"/>
    <property type="match status" value="1"/>
</dbReference>
<organism evidence="3 4">
    <name type="scientific">Aestuariibaculum suncheonense</name>
    <dbReference type="NCBI Taxonomy" id="1028745"/>
    <lineage>
        <taxon>Bacteria</taxon>
        <taxon>Pseudomonadati</taxon>
        <taxon>Bacteroidota</taxon>
        <taxon>Flavobacteriia</taxon>
        <taxon>Flavobacteriales</taxon>
        <taxon>Flavobacteriaceae</taxon>
    </lineage>
</organism>
<evidence type="ECO:0000259" key="1">
    <source>
        <dbReference type="Pfam" id="PF00534"/>
    </source>
</evidence>
<accession>A0A8J6Q5Q0</accession>
<gene>
    <name evidence="3" type="ORF">ICJ84_03550</name>
</gene>
<evidence type="ECO:0000259" key="2">
    <source>
        <dbReference type="Pfam" id="PF13439"/>
    </source>
</evidence>
<feature type="domain" description="Glycosyltransferase subfamily 4-like N-terminal" evidence="2">
    <location>
        <begin position="16"/>
        <end position="172"/>
    </location>
</feature>
<evidence type="ECO:0000313" key="4">
    <source>
        <dbReference type="Proteomes" id="UP000602057"/>
    </source>
</evidence>
<dbReference type="InterPro" id="IPR001296">
    <property type="entry name" value="Glyco_trans_1"/>
</dbReference>
<dbReference type="Pfam" id="PF00534">
    <property type="entry name" value="Glycos_transf_1"/>
    <property type="match status" value="1"/>
</dbReference>
<dbReference type="Gene3D" id="3.40.50.2000">
    <property type="entry name" value="Glycogen Phosphorylase B"/>
    <property type="match status" value="2"/>
</dbReference>
<comment type="caution">
    <text evidence="3">The sequence shown here is derived from an EMBL/GenBank/DDBJ whole genome shotgun (WGS) entry which is preliminary data.</text>
</comment>
<sequence>MKRKKIALVGFRLNKGGSERVMAHLSNFFDSHNIEVYIVTFHDDVAYNYSGTLFNLGQYKSNVNTIFNKIKRFQLFYKYIKTNDFDFIIDFRFRVNLFQEIFISKFIYTTNTIYTIHSSKLDEYIPKSRVFAKFLYNSSYAMVSINRYMKTLVEQRYGFKNGDFIYNPIDISAVNILKDESISFKGEFIIGVGEFETNIKQFDVLIKAYSKSELPKNNIALFILGEGVQRNRLLQIAKDYKVAHLVHLMGFKKNPYKYISKAKFFVLTSEFEGFPMVLLEALACGIPVVAFDCLTGPREIIQNENNGLIIKNQNKEELIAGMNQMVSDEKLYEICKFNAVKSVEKFSLDVVGKQWLKLMRLN</sequence>